<protein>
    <recommendedName>
        <fullName evidence="6">Ribosomal protein 63, mitochondrial</fullName>
    </recommendedName>
</protein>
<organism evidence="1">
    <name type="scientific">Dendroctonus ponderosae</name>
    <name type="common">Mountain pine beetle</name>
    <dbReference type="NCBI Taxonomy" id="77166"/>
    <lineage>
        <taxon>Eukaryota</taxon>
        <taxon>Metazoa</taxon>
        <taxon>Ecdysozoa</taxon>
        <taxon>Arthropoda</taxon>
        <taxon>Hexapoda</taxon>
        <taxon>Insecta</taxon>
        <taxon>Pterygota</taxon>
        <taxon>Neoptera</taxon>
        <taxon>Endopterygota</taxon>
        <taxon>Coleoptera</taxon>
        <taxon>Polyphaga</taxon>
        <taxon>Cucujiformia</taxon>
        <taxon>Curculionidae</taxon>
        <taxon>Scolytinae</taxon>
        <taxon>Dendroctonus</taxon>
    </lineage>
</organism>
<dbReference type="PANTHER" id="PTHR14520:SF4">
    <property type="entry name" value="LARGE RIBOSOMAL SUBUNIT PROTEIN ML63"/>
    <property type="match status" value="1"/>
</dbReference>
<dbReference type="EMBL" id="KB740442">
    <property type="protein sequence ID" value="ENN80647.1"/>
    <property type="molecule type" value="Genomic_DNA"/>
</dbReference>
<proteinExistence type="predicted"/>
<dbReference type="HOGENOM" id="CLU_175792_0_0_1"/>
<dbReference type="GO" id="GO:0003735">
    <property type="term" value="F:structural constituent of ribosome"/>
    <property type="evidence" value="ECO:0007669"/>
    <property type="project" value="TreeGrafter"/>
</dbReference>
<dbReference type="GO" id="GO:0032543">
    <property type="term" value="P:mitochondrial translation"/>
    <property type="evidence" value="ECO:0007669"/>
    <property type="project" value="TreeGrafter"/>
</dbReference>
<feature type="non-terminal residue" evidence="1">
    <location>
        <position position="1"/>
    </location>
</feature>
<dbReference type="AlphaFoldDB" id="N6UPJ9"/>
<evidence type="ECO:0000313" key="3">
    <source>
        <dbReference type="EnsemblMetazoa" id="XP_019754292.1"/>
    </source>
</evidence>
<dbReference type="OrthoDB" id="6019958at2759"/>
<evidence type="ECO:0000313" key="4">
    <source>
        <dbReference type="Proteomes" id="UP000019118"/>
    </source>
</evidence>
<dbReference type="GO" id="GO:0005761">
    <property type="term" value="C:mitochondrial ribosome"/>
    <property type="evidence" value="ECO:0007669"/>
    <property type="project" value="InterPro"/>
</dbReference>
<dbReference type="PANTHER" id="PTHR14520">
    <property type="entry name" value="MITOCHONDRIAL RIBOSOMAL PROTEIN 63"/>
    <property type="match status" value="1"/>
</dbReference>
<dbReference type="Pfam" id="PF14978">
    <property type="entry name" value="MRP-63"/>
    <property type="match status" value="1"/>
</dbReference>
<evidence type="ECO:0008006" key="6">
    <source>
        <dbReference type="Google" id="ProtNLM"/>
    </source>
</evidence>
<keyword evidence="4" id="KW-1185">Reference proteome</keyword>
<gene>
    <name evidence="3" type="primary">109533418</name>
    <name evidence="2" type="ORF">D910_07027</name>
    <name evidence="1" type="ORF">YQE_02934</name>
</gene>
<dbReference type="Proteomes" id="UP000019118">
    <property type="component" value="Unassembled WGS sequence"/>
</dbReference>
<dbReference type="EMBL" id="KB632185">
    <property type="protein sequence ID" value="ERL89664.1"/>
    <property type="molecule type" value="Genomic_DNA"/>
</dbReference>
<reference evidence="4 5" key="1">
    <citation type="journal article" date="2013" name="Genome Biol.">
        <title>Draft genome of the mountain pine beetle, Dendroctonus ponderosae Hopkins, a major forest pest.</title>
        <authorList>
            <person name="Keeling C.I."/>
            <person name="Yuen M.M."/>
            <person name="Liao N.Y."/>
            <person name="Docking T.R."/>
            <person name="Chan S.K."/>
            <person name="Taylor G.A."/>
            <person name="Palmquist D.L."/>
            <person name="Jackman S.D."/>
            <person name="Nguyen A."/>
            <person name="Li M."/>
            <person name="Henderson H."/>
            <person name="Janes J.K."/>
            <person name="Zhao Y."/>
            <person name="Pandoh P."/>
            <person name="Moore R."/>
            <person name="Sperling F.A."/>
            <person name="Huber D.P."/>
            <person name="Birol I."/>
            <person name="Jones S.J."/>
            <person name="Bohlmann J."/>
        </authorList>
    </citation>
    <scope>NUCLEOTIDE SEQUENCE</scope>
</reference>
<evidence type="ECO:0000313" key="5">
    <source>
        <dbReference type="Proteomes" id="UP000030742"/>
    </source>
</evidence>
<accession>N6UPJ9</accession>
<evidence type="ECO:0000313" key="1">
    <source>
        <dbReference type="EMBL" id="ENN80647.1"/>
    </source>
</evidence>
<evidence type="ECO:0000313" key="2">
    <source>
        <dbReference type="EMBL" id="ERL89664.1"/>
    </source>
</evidence>
<dbReference type="OMA" id="EHIMFLL"/>
<dbReference type="KEGG" id="dpa:109533418"/>
<sequence>MKLFAALWRRKHMPPGHIWRGKHRLYKEVTSMHLSQLKDNLATEEKNMFYLRHAFITPEQSAGHARALGKNQMNYVKTMTKRKEYYENVSIESRLGHLRVNEGWD</sequence>
<dbReference type="Proteomes" id="UP000030742">
    <property type="component" value="Unassembled WGS sequence"/>
</dbReference>
<dbReference type="InterPro" id="IPR016576">
    <property type="entry name" value="Ribosomal_mL63"/>
</dbReference>
<reference evidence="3" key="2">
    <citation type="submission" date="2024-08" db="UniProtKB">
        <authorList>
            <consortium name="EnsemblMetazoa"/>
        </authorList>
    </citation>
    <scope>IDENTIFICATION</scope>
</reference>
<dbReference type="EnsemblMetazoa" id="XM_019898733.1">
    <property type="protein sequence ID" value="XP_019754292.1"/>
    <property type="gene ID" value="LOC109533418"/>
</dbReference>
<name>N6UPJ9_DENPD</name>